<organism evidence="6 7">
    <name type="scientific">Galactobacter valiniphilus</name>
    <dbReference type="NCBI Taxonomy" id="2676122"/>
    <lineage>
        <taxon>Bacteria</taxon>
        <taxon>Bacillati</taxon>
        <taxon>Actinomycetota</taxon>
        <taxon>Actinomycetes</taxon>
        <taxon>Micrococcales</taxon>
        <taxon>Micrococcaceae</taxon>
        <taxon>Galactobacter</taxon>
    </lineage>
</organism>
<dbReference type="GO" id="GO:0003700">
    <property type="term" value="F:DNA-binding transcription factor activity"/>
    <property type="evidence" value="ECO:0007669"/>
    <property type="project" value="InterPro"/>
</dbReference>
<dbReference type="Gene3D" id="1.10.10.60">
    <property type="entry name" value="Homeodomain-like"/>
    <property type="match status" value="1"/>
</dbReference>
<evidence type="ECO:0000256" key="3">
    <source>
        <dbReference type="ARBA" id="ARBA00023163"/>
    </source>
</evidence>
<dbReference type="EMBL" id="QQXK01000011">
    <property type="protein sequence ID" value="RII42508.1"/>
    <property type="molecule type" value="Genomic_DNA"/>
</dbReference>
<evidence type="ECO:0000313" key="7">
    <source>
        <dbReference type="Proteomes" id="UP000265419"/>
    </source>
</evidence>
<keyword evidence="3" id="KW-0804">Transcription</keyword>
<keyword evidence="2" id="KW-0238">DNA-binding</keyword>
<dbReference type="PROSITE" id="PS00041">
    <property type="entry name" value="HTH_ARAC_FAMILY_1"/>
    <property type="match status" value="1"/>
</dbReference>
<dbReference type="PANTHER" id="PTHR46796">
    <property type="entry name" value="HTH-TYPE TRANSCRIPTIONAL ACTIVATOR RHAS-RELATED"/>
    <property type="match status" value="1"/>
</dbReference>
<dbReference type="GO" id="GO:0043565">
    <property type="term" value="F:sequence-specific DNA binding"/>
    <property type="evidence" value="ECO:0007669"/>
    <property type="project" value="InterPro"/>
</dbReference>
<gene>
    <name evidence="6" type="ORF">DWB68_07095</name>
</gene>
<sequence length="363" mass="38039">MSGVTPSARPFAPDIRPFATAPDAPSGRAYSRLMVGPTGGASPALSLHVASPEEWADAVSRAFVPLRVGAAPRQFAASLTQQSLGPRLRLTSVRSAASEVSRTPRTLSENPSDDVLLSWQRAGHGALIQHGRRAAFSPGVLSVYDASSPYTLRFDGPIEQLVLQLPRRSLRLREGELADLTARPLPPSASLRGLVALLSTLPFADRSSSLLDGAGSPRVGDGAPAPGGDAVTAADAEALAEAVSGLLVGALRASSAPAPLGDEELLRVARESLRAGLGDSRTGPERTAAELNVSLRRLQRIFERDGDSPAAYLRRERLAHARALLLEGSPVAAAARACGYLDVDAFSRAFKREHGAPPASLRP</sequence>
<comment type="caution">
    <text evidence="6">The sequence shown here is derived from an EMBL/GenBank/DDBJ whole genome shotgun (WGS) entry which is preliminary data.</text>
</comment>
<dbReference type="PANTHER" id="PTHR46796:SF6">
    <property type="entry name" value="ARAC SUBFAMILY"/>
    <property type="match status" value="1"/>
</dbReference>
<dbReference type="Pfam" id="PF12833">
    <property type="entry name" value="HTH_18"/>
    <property type="match status" value="1"/>
</dbReference>
<dbReference type="SUPFAM" id="SSF46689">
    <property type="entry name" value="Homeodomain-like"/>
    <property type="match status" value="1"/>
</dbReference>
<protein>
    <submittedName>
        <fullName evidence="6">Helix-turn-helix domain-containing protein</fullName>
    </submittedName>
</protein>
<dbReference type="SMART" id="SM00342">
    <property type="entry name" value="HTH_ARAC"/>
    <property type="match status" value="1"/>
</dbReference>
<dbReference type="InterPro" id="IPR018062">
    <property type="entry name" value="HTH_AraC-typ_CS"/>
</dbReference>
<accession>A0A399JAE0</accession>
<evidence type="ECO:0000256" key="4">
    <source>
        <dbReference type="SAM" id="MobiDB-lite"/>
    </source>
</evidence>
<feature type="domain" description="HTH araC/xylS-type" evidence="5">
    <location>
        <begin position="263"/>
        <end position="363"/>
    </location>
</feature>
<feature type="region of interest" description="Disordered" evidence="4">
    <location>
        <begin position="1"/>
        <end position="30"/>
    </location>
</feature>
<keyword evidence="7" id="KW-1185">Reference proteome</keyword>
<evidence type="ECO:0000256" key="1">
    <source>
        <dbReference type="ARBA" id="ARBA00023015"/>
    </source>
</evidence>
<evidence type="ECO:0000256" key="2">
    <source>
        <dbReference type="ARBA" id="ARBA00023125"/>
    </source>
</evidence>
<evidence type="ECO:0000313" key="6">
    <source>
        <dbReference type="EMBL" id="RII42508.1"/>
    </source>
</evidence>
<keyword evidence="1" id="KW-0805">Transcription regulation</keyword>
<dbReference type="InterPro" id="IPR050204">
    <property type="entry name" value="AraC_XylS_family_regulators"/>
</dbReference>
<dbReference type="Pfam" id="PF14525">
    <property type="entry name" value="AraC_binding_2"/>
    <property type="match status" value="1"/>
</dbReference>
<dbReference type="InterPro" id="IPR009057">
    <property type="entry name" value="Homeodomain-like_sf"/>
</dbReference>
<name>A0A399JAE0_9MICC</name>
<dbReference type="InterPro" id="IPR018060">
    <property type="entry name" value="HTH_AraC"/>
</dbReference>
<proteinExistence type="predicted"/>
<reference evidence="6 7" key="1">
    <citation type="submission" date="2018-07" db="EMBL/GenBank/DDBJ databases">
        <title>Arthrobacter sp. nov., isolated from raw cow's milk with high bacterial count.</title>
        <authorList>
            <person name="Hahne J."/>
            <person name="Isele D."/>
            <person name="Lipski A."/>
        </authorList>
    </citation>
    <scope>NUCLEOTIDE SEQUENCE [LARGE SCALE GENOMIC DNA]</scope>
    <source>
        <strain evidence="6 7">JZ R-35</strain>
    </source>
</reference>
<dbReference type="AlphaFoldDB" id="A0A399JAE0"/>
<dbReference type="InterPro" id="IPR035418">
    <property type="entry name" value="AraC-bd_2"/>
</dbReference>
<evidence type="ECO:0000259" key="5">
    <source>
        <dbReference type="PROSITE" id="PS01124"/>
    </source>
</evidence>
<dbReference type="PROSITE" id="PS01124">
    <property type="entry name" value="HTH_ARAC_FAMILY_2"/>
    <property type="match status" value="1"/>
</dbReference>
<dbReference type="Proteomes" id="UP000265419">
    <property type="component" value="Unassembled WGS sequence"/>
</dbReference>